<keyword evidence="3" id="KW-1185">Reference proteome</keyword>
<feature type="transmembrane region" description="Helical" evidence="1">
    <location>
        <begin position="71"/>
        <end position="93"/>
    </location>
</feature>
<evidence type="ECO:0000313" key="3">
    <source>
        <dbReference type="Proteomes" id="UP000008948"/>
    </source>
</evidence>
<gene>
    <name evidence="2" type="ORF">MEI_00938</name>
</gene>
<proteinExistence type="predicted"/>
<name>A0ABN0GPK8_BARVI</name>
<dbReference type="EMBL" id="AIMH01000018">
    <property type="protein sequence ID" value="EJF98078.1"/>
    <property type="molecule type" value="Genomic_DNA"/>
</dbReference>
<keyword evidence="1" id="KW-0812">Transmembrane</keyword>
<dbReference type="Proteomes" id="UP000008948">
    <property type="component" value="Unassembled WGS sequence"/>
</dbReference>
<accession>A0ABN0GPK8</accession>
<protein>
    <submittedName>
        <fullName evidence="2">Uncharacterized protein</fullName>
    </submittedName>
</protein>
<evidence type="ECO:0000256" key="1">
    <source>
        <dbReference type="SAM" id="Phobius"/>
    </source>
</evidence>
<sequence length="121" mass="14199">MKGKNLARDKESQFFSCIKFVIFSLKNYQRVLRGFFLIMSCAFSIMMALETPVYANPPIQPLQGWYGVEHVIFLLPVLIWICFLILFPILWGLHSLRERKLKKTMQQGQEITEQQNKSDRG</sequence>
<keyword evidence="1" id="KW-0472">Membrane</keyword>
<organism evidence="2 3">
    <name type="scientific">Bartonella vinsonii subsp. arupensis Pm136co</name>
    <dbReference type="NCBI Taxonomy" id="1094561"/>
    <lineage>
        <taxon>Bacteria</taxon>
        <taxon>Pseudomonadati</taxon>
        <taxon>Pseudomonadota</taxon>
        <taxon>Alphaproteobacteria</taxon>
        <taxon>Hyphomicrobiales</taxon>
        <taxon>Bartonellaceae</taxon>
        <taxon>Bartonella</taxon>
    </lineage>
</organism>
<feature type="transmembrane region" description="Helical" evidence="1">
    <location>
        <begin position="31"/>
        <end position="51"/>
    </location>
</feature>
<keyword evidence="1" id="KW-1133">Transmembrane helix</keyword>
<reference evidence="2 3" key="1">
    <citation type="submission" date="2012-03" db="EMBL/GenBank/DDBJ databases">
        <title>The Genome Sequence of Bartonella vinsonii subsp. arupensis str. Pm136co.</title>
        <authorList>
            <consortium name="The Broad Institute Genome Sequencing Platform"/>
            <consortium name="The Broad Institute Genome Sequencing Center for Infectious Disease"/>
            <person name="Feldgarden M."/>
            <person name="Kirby J."/>
            <person name="Kosoy M."/>
            <person name="Birtles R."/>
            <person name="Probert W.S."/>
            <person name="Chiaraviglio L."/>
            <person name="Young S.K."/>
            <person name="Zeng Q."/>
            <person name="Gargeya S."/>
            <person name="Fitzgerald M."/>
            <person name="Haas B."/>
            <person name="Abouelleil A."/>
            <person name="Alvarado L."/>
            <person name="Arachchi H.M."/>
            <person name="Berlin A."/>
            <person name="Chapman S.B."/>
            <person name="Gearin G."/>
            <person name="Goldberg J."/>
            <person name="Griggs A."/>
            <person name="Gujja S."/>
            <person name="Hansen M."/>
            <person name="Heiman D."/>
            <person name="Howarth C."/>
            <person name="Larimer J."/>
            <person name="Lui A."/>
            <person name="MacDonald P.J.P."/>
            <person name="McCowen C."/>
            <person name="Montmayeur A."/>
            <person name="Murphy C."/>
            <person name="Neiman D."/>
            <person name="Pearson M."/>
            <person name="Priest M."/>
            <person name="Roberts A."/>
            <person name="Saif S."/>
            <person name="Shea T."/>
            <person name="Sisk P."/>
            <person name="Stolte C."/>
            <person name="Sykes S."/>
            <person name="Wortman J."/>
            <person name="Nusbaum C."/>
            <person name="Birren B."/>
        </authorList>
    </citation>
    <scope>NUCLEOTIDE SEQUENCE [LARGE SCALE GENOMIC DNA]</scope>
    <source>
        <strain evidence="2 3">Pm136co</strain>
    </source>
</reference>
<comment type="caution">
    <text evidence="2">The sequence shown here is derived from an EMBL/GenBank/DDBJ whole genome shotgun (WGS) entry which is preliminary data.</text>
</comment>
<evidence type="ECO:0000313" key="2">
    <source>
        <dbReference type="EMBL" id="EJF98078.1"/>
    </source>
</evidence>